<organism evidence="3">
    <name type="scientific">Tanacetum cinerariifolium</name>
    <name type="common">Dalmatian daisy</name>
    <name type="synonym">Chrysanthemum cinerariifolium</name>
    <dbReference type="NCBI Taxonomy" id="118510"/>
    <lineage>
        <taxon>Eukaryota</taxon>
        <taxon>Viridiplantae</taxon>
        <taxon>Streptophyta</taxon>
        <taxon>Embryophyta</taxon>
        <taxon>Tracheophyta</taxon>
        <taxon>Spermatophyta</taxon>
        <taxon>Magnoliopsida</taxon>
        <taxon>eudicotyledons</taxon>
        <taxon>Gunneridae</taxon>
        <taxon>Pentapetalae</taxon>
        <taxon>asterids</taxon>
        <taxon>campanulids</taxon>
        <taxon>Asterales</taxon>
        <taxon>Asteraceae</taxon>
        <taxon>Asteroideae</taxon>
        <taxon>Anthemideae</taxon>
        <taxon>Anthemidinae</taxon>
        <taxon>Tanacetum</taxon>
    </lineage>
</organism>
<evidence type="ECO:0000313" key="3">
    <source>
        <dbReference type="EMBL" id="GFA89563.1"/>
    </source>
</evidence>
<gene>
    <name evidence="3" type="ORF">Tci_661535</name>
</gene>
<feature type="region of interest" description="Disordered" evidence="1">
    <location>
        <begin position="1"/>
        <end position="38"/>
    </location>
</feature>
<sequence>AKSTASPSSTTVDQDAPSPSKSQTTPETQPPGIPHDVEEDNHDIKVAHIGNDPFFGIPIPEVASGQSSSTNSIHIIMHLDHQISQHNSKWTKDHPLENIIGQLARPISTRLQLHEQALFCYYDAFLTSVEPKTQPDEFVDPDNPNHVYKLKKALYGLKQAPRPWYDMLSSFLISQDFSKGSVDPPLFIRRNGNDLLLKYGFESCDPMDTPMVEKSKLDEDKEGKAVDPSHYRGSAYRKALTCGKKDLSIPTRNRQSGSMVSEGFFDCLNIICRCGSRWLSRYTP</sequence>
<dbReference type="Pfam" id="PF07727">
    <property type="entry name" value="RVT_2"/>
    <property type="match status" value="1"/>
</dbReference>
<evidence type="ECO:0000256" key="1">
    <source>
        <dbReference type="SAM" id="MobiDB-lite"/>
    </source>
</evidence>
<comment type="caution">
    <text evidence="3">The sequence shown here is derived from an EMBL/GenBank/DDBJ whole genome shotgun (WGS) entry which is preliminary data.</text>
</comment>
<name>A0A699KI72_TANCI</name>
<accession>A0A699KI72</accession>
<proteinExistence type="predicted"/>
<protein>
    <submittedName>
        <fullName evidence="3">Copia protein</fullName>
    </submittedName>
</protein>
<dbReference type="InterPro" id="IPR013103">
    <property type="entry name" value="RVT_2"/>
</dbReference>
<feature type="domain" description="Reverse transcriptase Ty1/copia-type" evidence="2">
    <location>
        <begin position="134"/>
        <end position="196"/>
    </location>
</feature>
<dbReference type="AlphaFoldDB" id="A0A699KI72"/>
<evidence type="ECO:0000259" key="2">
    <source>
        <dbReference type="Pfam" id="PF07727"/>
    </source>
</evidence>
<feature type="non-terminal residue" evidence="3">
    <location>
        <position position="1"/>
    </location>
</feature>
<feature type="compositionally biased region" description="Polar residues" evidence="1">
    <location>
        <begin position="1"/>
        <end position="27"/>
    </location>
</feature>
<reference evidence="3" key="1">
    <citation type="journal article" date="2019" name="Sci. Rep.">
        <title>Draft genome of Tanacetum cinerariifolium, the natural source of mosquito coil.</title>
        <authorList>
            <person name="Yamashiro T."/>
            <person name="Shiraishi A."/>
            <person name="Satake H."/>
            <person name="Nakayama K."/>
        </authorList>
    </citation>
    <scope>NUCLEOTIDE SEQUENCE</scope>
</reference>
<dbReference type="EMBL" id="BKCJ010509400">
    <property type="protein sequence ID" value="GFA89563.1"/>
    <property type="molecule type" value="Genomic_DNA"/>
</dbReference>